<sequence length="171" mass="18854">MASWSDKYAYLIGRRIEAVIWMPMTSDTPQLVTEFKLASFSFTGAAFVAFAEDHKLFLTWRQSGQNMVLSEGLDQVWVEYSLDRVRADTGELWGGLEDGTLKSAEFFTAPSIESGEVVGIRHVVESGGHPLHFWIGTGGSDFIGDMDDLWVGVGIEPPNFTELTSVGRVGD</sequence>
<dbReference type="Proteomes" id="UP000676409">
    <property type="component" value="Chromosome"/>
</dbReference>
<gene>
    <name evidence="1" type="ORF">KCG34_24290</name>
</gene>
<evidence type="ECO:0000313" key="1">
    <source>
        <dbReference type="EMBL" id="QUD88111.1"/>
    </source>
</evidence>
<dbReference type="KEGG" id="caul:KCG34_24290"/>
<proteinExistence type="predicted"/>
<reference evidence="1" key="1">
    <citation type="submission" date="2021-04" db="EMBL/GenBank/DDBJ databases">
        <title>The complete genome sequence of Caulobacter sp. S6.</title>
        <authorList>
            <person name="Tang Y."/>
            <person name="Ouyang W."/>
            <person name="Liu Q."/>
            <person name="Huang B."/>
            <person name="Guo Z."/>
            <person name="Lei P."/>
        </authorList>
    </citation>
    <scope>NUCLEOTIDE SEQUENCE</scope>
    <source>
        <strain evidence="1">S6</strain>
    </source>
</reference>
<dbReference type="AlphaFoldDB" id="A0A975IW81"/>
<name>A0A975IW81_9CAUL</name>
<evidence type="ECO:0000313" key="2">
    <source>
        <dbReference type="Proteomes" id="UP000676409"/>
    </source>
</evidence>
<protein>
    <submittedName>
        <fullName evidence="1">Uncharacterized protein</fullName>
    </submittedName>
</protein>
<dbReference type="EMBL" id="CP073078">
    <property type="protein sequence ID" value="QUD88111.1"/>
    <property type="molecule type" value="Genomic_DNA"/>
</dbReference>
<dbReference type="RefSeq" id="WP_211938162.1">
    <property type="nucleotide sequence ID" value="NZ_CP073078.1"/>
</dbReference>
<keyword evidence="2" id="KW-1185">Reference proteome</keyword>
<accession>A0A975IW81</accession>
<organism evidence="1 2">
    <name type="scientific">Phenylobacterium montanum</name>
    <dbReference type="NCBI Taxonomy" id="2823693"/>
    <lineage>
        <taxon>Bacteria</taxon>
        <taxon>Pseudomonadati</taxon>
        <taxon>Pseudomonadota</taxon>
        <taxon>Alphaproteobacteria</taxon>
        <taxon>Caulobacterales</taxon>
        <taxon>Caulobacteraceae</taxon>
        <taxon>Phenylobacterium</taxon>
    </lineage>
</organism>